<protein>
    <submittedName>
        <fullName evidence="1">Uncharacterized protein</fullName>
    </submittedName>
</protein>
<proteinExistence type="predicted"/>
<reference evidence="1" key="1">
    <citation type="submission" date="2020-07" db="EMBL/GenBank/DDBJ databases">
        <title>Huge and variable diversity of episymbiotic CPR bacteria and DPANN archaea in groundwater ecosystems.</title>
        <authorList>
            <person name="He C.Y."/>
            <person name="Keren R."/>
            <person name="Whittaker M."/>
            <person name="Farag I.F."/>
            <person name="Doudna J."/>
            <person name="Cate J.H.D."/>
            <person name="Banfield J.F."/>
        </authorList>
    </citation>
    <scope>NUCLEOTIDE SEQUENCE</scope>
    <source>
        <strain evidence="1">NC_groundwater_1520_Pr4_B-0.1um_53_5</strain>
    </source>
</reference>
<organism evidence="1 2">
    <name type="scientific">candidate division TA06 bacterium</name>
    <dbReference type="NCBI Taxonomy" id="2250710"/>
    <lineage>
        <taxon>Bacteria</taxon>
        <taxon>Bacteria division TA06</taxon>
    </lineage>
</organism>
<sequence length="112" mass="12334">MKIVDKSITRVELIEMAKAMFGNMVKAVVDVEQGIMAVGGELHSDEEGLLLQNGSVQKDLWGINIYPGAEGPDWIEFDSMINLRPTHNNLSRGVDDKGLQEKIIKIVSGLVQ</sequence>
<evidence type="ECO:0000313" key="1">
    <source>
        <dbReference type="EMBL" id="MBI4727420.1"/>
    </source>
</evidence>
<gene>
    <name evidence="1" type="ORF">HY768_09435</name>
</gene>
<dbReference type="EMBL" id="JACQXR010000123">
    <property type="protein sequence ID" value="MBI4727420.1"/>
    <property type="molecule type" value="Genomic_DNA"/>
</dbReference>
<dbReference type="Proteomes" id="UP000736328">
    <property type="component" value="Unassembled WGS sequence"/>
</dbReference>
<name>A0A933IA62_UNCT6</name>
<comment type="caution">
    <text evidence="1">The sequence shown here is derived from an EMBL/GenBank/DDBJ whole genome shotgun (WGS) entry which is preliminary data.</text>
</comment>
<dbReference type="InterPro" id="IPR043731">
    <property type="entry name" value="DUF5674"/>
</dbReference>
<dbReference type="AlphaFoldDB" id="A0A933IA62"/>
<evidence type="ECO:0000313" key="2">
    <source>
        <dbReference type="Proteomes" id="UP000736328"/>
    </source>
</evidence>
<accession>A0A933IA62</accession>
<dbReference type="Pfam" id="PF18924">
    <property type="entry name" value="DUF5674"/>
    <property type="match status" value="1"/>
</dbReference>